<dbReference type="GO" id="GO:0012507">
    <property type="term" value="C:ER to Golgi transport vesicle membrane"/>
    <property type="evidence" value="ECO:0007669"/>
    <property type="project" value="TreeGrafter"/>
</dbReference>
<feature type="coiled-coil region" evidence="9">
    <location>
        <begin position="59"/>
        <end position="86"/>
    </location>
</feature>
<dbReference type="GO" id="GO:0005789">
    <property type="term" value="C:endoplasmic reticulum membrane"/>
    <property type="evidence" value="ECO:0007669"/>
    <property type="project" value="TreeGrafter"/>
</dbReference>
<dbReference type="EMBL" id="SEOQ01000017">
    <property type="protein sequence ID" value="TFY72333.1"/>
    <property type="molecule type" value="Genomic_DNA"/>
</dbReference>
<comment type="similarity">
    <text evidence="2">Belongs to the VTI1 family.</text>
</comment>
<dbReference type="Pfam" id="PF05008">
    <property type="entry name" value="V-SNARE"/>
    <property type="match status" value="1"/>
</dbReference>
<dbReference type="GO" id="GO:0006896">
    <property type="term" value="P:Golgi to vacuole transport"/>
    <property type="evidence" value="ECO:0007669"/>
    <property type="project" value="TreeGrafter"/>
</dbReference>
<dbReference type="GO" id="GO:0005794">
    <property type="term" value="C:Golgi apparatus"/>
    <property type="evidence" value="ECO:0007669"/>
    <property type="project" value="TreeGrafter"/>
</dbReference>
<dbReference type="PANTHER" id="PTHR21230:SF26">
    <property type="entry name" value="VESICLE TRANSPORT THROUGH INTERACTION WITH T-SNARES HOMOLOG 1A"/>
    <property type="match status" value="1"/>
</dbReference>
<dbReference type="OrthoDB" id="430637at2759"/>
<evidence type="ECO:0000259" key="12">
    <source>
        <dbReference type="Pfam" id="PF05008"/>
    </source>
</evidence>
<evidence type="ECO:0000256" key="10">
    <source>
        <dbReference type="SAM" id="MobiDB-lite"/>
    </source>
</evidence>
<dbReference type="GO" id="GO:0016236">
    <property type="term" value="P:macroautophagy"/>
    <property type="evidence" value="ECO:0007669"/>
    <property type="project" value="TreeGrafter"/>
</dbReference>
<dbReference type="GO" id="GO:0031902">
    <property type="term" value="C:late endosome membrane"/>
    <property type="evidence" value="ECO:0007669"/>
    <property type="project" value="TreeGrafter"/>
</dbReference>
<evidence type="ECO:0000256" key="11">
    <source>
        <dbReference type="SAM" id="Phobius"/>
    </source>
</evidence>
<feature type="region of interest" description="Disordered" evidence="10">
    <location>
        <begin position="126"/>
        <end position="150"/>
    </location>
</feature>
<keyword evidence="6 11" id="KW-1133">Transmembrane helix</keyword>
<sequence length="270" mass="30331">MDNSPTALFDSYEQDFQQIVQSIREKLEGEAKDGQGGEFRFGSTLYGPWGTQTRELVVSEKKKAALRRVEMELDEADEMVSQMEIEIQGIPQSLKGQFQARIKSAKADLTRYKKLSKDMHAQLTRADLLASTRGGAGTPTSDEPYGTSDRSRLLAGTNILEDGTRRLQETHRVALETEEQGADILRSLRGQREQIENARDTVSFLSLVIQVFYAEHNAGTQLRTADTSIGRAAGTLKKMIRRMYQQRFVTAGIIIVLVLLIAIILWEKLH</sequence>
<dbReference type="SUPFAM" id="SSF58038">
    <property type="entry name" value="SNARE fusion complex"/>
    <property type="match status" value="1"/>
</dbReference>
<dbReference type="PANTHER" id="PTHR21230">
    <property type="entry name" value="VESICLE TRANSPORT V-SNARE PROTEIN VTI1-RELATED"/>
    <property type="match status" value="1"/>
</dbReference>
<keyword evidence="7 9" id="KW-0175">Coiled coil</keyword>
<protein>
    <recommendedName>
        <fullName evidence="12">Vesicle transport v-SNARE N-terminal domain-containing protein</fullName>
    </recommendedName>
</protein>
<dbReference type="STRING" id="205917.A0A4Y9ZEP2"/>
<evidence type="ECO:0000256" key="4">
    <source>
        <dbReference type="ARBA" id="ARBA00022692"/>
    </source>
</evidence>
<dbReference type="FunFam" id="1.20.5.110:FF:000002">
    <property type="entry name" value="Vesicle transport through interaction with t-SNAREsB"/>
    <property type="match status" value="1"/>
</dbReference>
<dbReference type="AlphaFoldDB" id="A0A4Y9ZEP2"/>
<dbReference type="GO" id="GO:0000149">
    <property type="term" value="F:SNARE binding"/>
    <property type="evidence" value="ECO:0007669"/>
    <property type="project" value="TreeGrafter"/>
</dbReference>
<dbReference type="GO" id="GO:0006891">
    <property type="term" value="P:intra-Golgi vesicle-mediated transport"/>
    <property type="evidence" value="ECO:0007669"/>
    <property type="project" value="TreeGrafter"/>
</dbReference>
<dbReference type="CDD" id="cd15862">
    <property type="entry name" value="SNARE_Vti1"/>
    <property type="match status" value="1"/>
</dbReference>
<dbReference type="GO" id="GO:0031201">
    <property type="term" value="C:SNARE complex"/>
    <property type="evidence" value="ECO:0007669"/>
    <property type="project" value="TreeGrafter"/>
</dbReference>
<dbReference type="Gene3D" id="1.20.5.110">
    <property type="match status" value="1"/>
</dbReference>
<keyword evidence="8 11" id="KW-0472">Membrane</keyword>
<gene>
    <name evidence="13" type="ORF">EVG20_g644</name>
</gene>
<feature type="transmembrane region" description="Helical" evidence="11">
    <location>
        <begin position="248"/>
        <end position="266"/>
    </location>
</feature>
<dbReference type="SUPFAM" id="SSF47661">
    <property type="entry name" value="t-snare proteins"/>
    <property type="match status" value="1"/>
</dbReference>
<evidence type="ECO:0000256" key="8">
    <source>
        <dbReference type="ARBA" id="ARBA00023136"/>
    </source>
</evidence>
<dbReference type="Proteomes" id="UP000298327">
    <property type="component" value="Unassembled WGS sequence"/>
</dbReference>
<dbReference type="GO" id="GO:0042147">
    <property type="term" value="P:retrograde transport, endosome to Golgi"/>
    <property type="evidence" value="ECO:0007669"/>
    <property type="project" value="TreeGrafter"/>
</dbReference>
<dbReference type="GO" id="GO:0005829">
    <property type="term" value="C:cytosol"/>
    <property type="evidence" value="ECO:0007669"/>
    <property type="project" value="GOC"/>
</dbReference>
<accession>A0A4Y9ZEP2</accession>
<dbReference type="GO" id="GO:0005484">
    <property type="term" value="F:SNAP receptor activity"/>
    <property type="evidence" value="ECO:0007669"/>
    <property type="project" value="TreeGrafter"/>
</dbReference>
<evidence type="ECO:0000256" key="2">
    <source>
        <dbReference type="ARBA" id="ARBA00006108"/>
    </source>
</evidence>
<organism evidence="13 14">
    <name type="scientific">Dentipellis fragilis</name>
    <dbReference type="NCBI Taxonomy" id="205917"/>
    <lineage>
        <taxon>Eukaryota</taxon>
        <taxon>Fungi</taxon>
        <taxon>Dikarya</taxon>
        <taxon>Basidiomycota</taxon>
        <taxon>Agaricomycotina</taxon>
        <taxon>Agaricomycetes</taxon>
        <taxon>Russulales</taxon>
        <taxon>Hericiaceae</taxon>
        <taxon>Dentipellis</taxon>
    </lineage>
</organism>
<evidence type="ECO:0000256" key="1">
    <source>
        <dbReference type="ARBA" id="ARBA00004211"/>
    </source>
</evidence>
<keyword evidence="14" id="KW-1185">Reference proteome</keyword>
<dbReference type="Pfam" id="PF12352">
    <property type="entry name" value="V-SNARE_C"/>
    <property type="match status" value="1"/>
</dbReference>
<evidence type="ECO:0000256" key="7">
    <source>
        <dbReference type="ARBA" id="ARBA00023054"/>
    </source>
</evidence>
<evidence type="ECO:0000313" key="13">
    <source>
        <dbReference type="EMBL" id="TFY72333.1"/>
    </source>
</evidence>
<proteinExistence type="inferred from homology"/>
<dbReference type="InterPro" id="IPR038407">
    <property type="entry name" value="v-SNARE_N_sf"/>
</dbReference>
<feature type="domain" description="Vesicle transport v-SNARE N-terminal" evidence="12">
    <location>
        <begin position="60"/>
        <end position="117"/>
    </location>
</feature>
<name>A0A4Y9ZEP2_9AGAM</name>
<dbReference type="InterPro" id="IPR010989">
    <property type="entry name" value="SNARE"/>
</dbReference>
<comment type="caution">
    <text evidence="13">The sequence shown here is derived from an EMBL/GenBank/DDBJ whole genome shotgun (WGS) entry which is preliminary data.</text>
</comment>
<evidence type="ECO:0000256" key="3">
    <source>
        <dbReference type="ARBA" id="ARBA00022448"/>
    </source>
</evidence>
<keyword evidence="5" id="KW-0653">Protein transport</keyword>
<reference evidence="13 14" key="1">
    <citation type="submission" date="2019-02" db="EMBL/GenBank/DDBJ databases">
        <title>Genome sequencing of the rare red list fungi Dentipellis fragilis.</title>
        <authorList>
            <person name="Buettner E."/>
            <person name="Kellner H."/>
        </authorList>
    </citation>
    <scope>NUCLEOTIDE SEQUENCE [LARGE SCALE GENOMIC DNA]</scope>
    <source>
        <strain evidence="13 14">DSM 105465</strain>
    </source>
</reference>
<dbReference type="Gene3D" id="1.20.58.400">
    <property type="entry name" value="t-snare proteins"/>
    <property type="match status" value="1"/>
</dbReference>
<dbReference type="InterPro" id="IPR007705">
    <property type="entry name" value="Vesicle_trsprt_v-SNARE_N"/>
</dbReference>
<keyword evidence="3" id="KW-0813">Transport</keyword>
<dbReference type="GO" id="GO:0006886">
    <property type="term" value="P:intracellular protein transport"/>
    <property type="evidence" value="ECO:0007669"/>
    <property type="project" value="InterPro"/>
</dbReference>
<evidence type="ECO:0000256" key="9">
    <source>
        <dbReference type="SAM" id="Coils"/>
    </source>
</evidence>
<evidence type="ECO:0000313" key="14">
    <source>
        <dbReference type="Proteomes" id="UP000298327"/>
    </source>
</evidence>
<dbReference type="GO" id="GO:0048280">
    <property type="term" value="P:vesicle fusion with Golgi apparatus"/>
    <property type="evidence" value="ECO:0007669"/>
    <property type="project" value="TreeGrafter"/>
</dbReference>
<evidence type="ECO:0000256" key="6">
    <source>
        <dbReference type="ARBA" id="ARBA00022989"/>
    </source>
</evidence>
<comment type="subcellular location">
    <subcellularLocation>
        <location evidence="1">Membrane</location>
        <topology evidence="1">Single-pass type IV membrane protein</topology>
    </subcellularLocation>
</comment>
<keyword evidence="4 11" id="KW-0812">Transmembrane</keyword>
<evidence type="ECO:0000256" key="5">
    <source>
        <dbReference type="ARBA" id="ARBA00022927"/>
    </source>
</evidence>